<proteinExistence type="predicted"/>
<accession>A0A225UVY3</accession>
<evidence type="ECO:0000313" key="5">
    <source>
        <dbReference type="Proteomes" id="UP000198211"/>
    </source>
</evidence>
<feature type="region of interest" description="Disordered" evidence="2">
    <location>
        <begin position="333"/>
        <end position="359"/>
    </location>
</feature>
<keyword evidence="1" id="KW-0863">Zinc-finger</keyword>
<dbReference type="GO" id="GO:0008270">
    <property type="term" value="F:zinc ion binding"/>
    <property type="evidence" value="ECO:0007669"/>
    <property type="project" value="UniProtKB-KW"/>
</dbReference>
<reference evidence="5" key="1">
    <citation type="submission" date="2017-03" db="EMBL/GenBank/DDBJ databases">
        <title>Phytopthora megakarya and P. palmivora, two closely related causual agents of cacao black pod achieved similar genome size and gene model numbers by different mechanisms.</title>
        <authorList>
            <person name="Ali S."/>
            <person name="Shao J."/>
            <person name="Larry D.J."/>
            <person name="Kronmiller B."/>
            <person name="Shen D."/>
            <person name="Strem M.D."/>
            <person name="Melnick R.L."/>
            <person name="Guiltinan M.J."/>
            <person name="Tyler B.M."/>
            <person name="Meinhardt L.W."/>
            <person name="Bailey B.A."/>
        </authorList>
    </citation>
    <scope>NUCLEOTIDE SEQUENCE [LARGE SCALE GENOMIC DNA]</scope>
    <source>
        <strain evidence="5">zdho120</strain>
    </source>
</reference>
<dbReference type="GO" id="GO:0003676">
    <property type="term" value="F:nucleic acid binding"/>
    <property type="evidence" value="ECO:0007669"/>
    <property type="project" value="InterPro"/>
</dbReference>
<dbReference type="AlphaFoldDB" id="A0A225UVY3"/>
<comment type="caution">
    <text evidence="4">The sequence shown here is derived from an EMBL/GenBank/DDBJ whole genome shotgun (WGS) entry which is preliminary data.</text>
</comment>
<keyword evidence="1" id="KW-0862">Zinc</keyword>
<dbReference type="OrthoDB" id="145006at2759"/>
<dbReference type="InterPro" id="IPR001878">
    <property type="entry name" value="Znf_CCHC"/>
</dbReference>
<feature type="region of interest" description="Disordered" evidence="2">
    <location>
        <begin position="91"/>
        <end position="141"/>
    </location>
</feature>
<evidence type="ECO:0000313" key="4">
    <source>
        <dbReference type="EMBL" id="OWY96977.1"/>
    </source>
</evidence>
<evidence type="ECO:0000256" key="2">
    <source>
        <dbReference type="SAM" id="MobiDB-lite"/>
    </source>
</evidence>
<keyword evidence="1" id="KW-0479">Metal-binding</keyword>
<gene>
    <name evidence="4" type="ORF">PHMEG_00032608</name>
</gene>
<organism evidence="4 5">
    <name type="scientific">Phytophthora megakarya</name>
    <dbReference type="NCBI Taxonomy" id="4795"/>
    <lineage>
        <taxon>Eukaryota</taxon>
        <taxon>Sar</taxon>
        <taxon>Stramenopiles</taxon>
        <taxon>Oomycota</taxon>
        <taxon>Peronosporomycetes</taxon>
        <taxon>Peronosporales</taxon>
        <taxon>Peronosporaceae</taxon>
        <taxon>Phytophthora</taxon>
    </lineage>
</organism>
<feature type="non-terminal residue" evidence="4">
    <location>
        <position position="1"/>
    </location>
</feature>
<evidence type="ECO:0000256" key="1">
    <source>
        <dbReference type="PROSITE-ProRule" id="PRU00047"/>
    </source>
</evidence>
<feature type="compositionally biased region" description="Polar residues" evidence="2">
    <location>
        <begin position="91"/>
        <end position="102"/>
    </location>
</feature>
<dbReference type="Proteomes" id="UP000198211">
    <property type="component" value="Unassembled WGS sequence"/>
</dbReference>
<name>A0A225UVY3_9STRA</name>
<sequence>MTILIGELQGSTMEPAETPRQLEAATQLLRMLKDAGITSGAFNASELFDLKTPVIQHSARVLYEKLEPLVGSVTQPETVKLTPTRSLEYQTGSSQYVSATSEAESDSPADLQRMTLGPSGEEMLRGPQANNKPDRSSHEPTPMVAPIVTSTRPEQMQTFFNAVMSRYLKEIQTEGLTPMAGRHTTTNQDVEMESVESHHGSHGEYDPDNLSVDTSRQAVIASAGAASAPSMTMPRIRVSAISELKEYSGKDHDEDRARSWLATRREHVDHFIETLDDRGLADQLALLRLTDAEDLEETLRARQRAKARQGKTHAGLNKTESGAQTYVSVLEECGSSTSDPRGDSSESESDVNTSDQEDECRRVYLSEAKDRENHSITTTHRDGAADHPTMSQKNCTYCGSTKHDNLGCWKRLTCQKCGRKGHPSDHCLFVCRACGEVHKPGNCPMEEFYNFIRQWHVPNKHAGMMPANAEKMLN</sequence>
<dbReference type="PROSITE" id="PS50158">
    <property type="entry name" value="ZF_CCHC"/>
    <property type="match status" value="1"/>
</dbReference>
<evidence type="ECO:0000259" key="3">
    <source>
        <dbReference type="PROSITE" id="PS50158"/>
    </source>
</evidence>
<protein>
    <recommendedName>
        <fullName evidence="3">CCHC-type domain-containing protein</fullName>
    </recommendedName>
</protein>
<feature type="domain" description="CCHC-type" evidence="3">
    <location>
        <begin position="414"/>
        <end position="427"/>
    </location>
</feature>
<keyword evidence="5" id="KW-1185">Reference proteome</keyword>
<dbReference type="EMBL" id="NBNE01010994">
    <property type="protein sequence ID" value="OWY96977.1"/>
    <property type="molecule type" value="Genomic_DNA"/>
</dbReference>